<accession>A0ABZ2LF91</accession>
<evidence type="ECO:0000313" key="3">
    <source>
        <dbReference type="EMBL" id="WXB09609.1"/>
    </source>
</evidence>
<dbReference type="PANTHER" id="PTHR34595:SF2">
    <property type="entry name" value="BLR2978 PROTEIN"/>
    <property type="match status" value="1"/>
</dbReference>
<dbReference type="SUPFAM" id="SSF56059">
    <property type="entry name" value="Glutathione synthetase ATP-binding domain-like"/>
    <property type="match status" value="1"/>
</dbReference>
<dbReference type="Pfam" id="PF14403">
    <property type="entry name" value="CP_ATPgrasp_2"/>
    <property type="match status" value="1"/>
</dbReference>
<dbReference type="InterPro" id="IPR051680">
    <property type="entry name" value="ATP-dep_Glu-Cys_Ligase-2"/>
</dbReference>
<sequence>MAEHRYDEMLDDSGVPRAHWRAFLAHLDTLPKETMQRRRRFVNDAIASDGVTYNVYADPKGASRPWELDLLPLILPANEWRAIASAVAQRARLLNAVLADLYGPQTLLAEGLIPPALVFGQRSFLWPLHGVTSATGLHVYAADLARSSDGHWWVLADRTGGPSGAGYALQNRMTLSRAFPDAFRELHVEPLAPFFSALQDSLYRLSPTRGGEAPLAVLLTPGPYNETYFEHSFLARYLGFPLVEGQDLIVRGDSVYLKTLRGLRRVHAILRRLDGDYCDPVELRADSALGIPGLLHAIRAGTVVIANALGSGVLETGALAGFYPAVSERLFGEKLAMPSIATWWCGEAPALEYVVEHLDELVIKPSYPSIRMEAVFGHKLDKPARARLIERLQAQPHAYVAQEWVRLSHAPTWGREEGSASKSRRLLARSATLRVFAVATANGYTVMPGALTRVAQYDGDVVSMQWGGSSKDTWMLADRPVTRVSLRRPRLGPDDVVRSVAFIPSRVGENLYWMGRYTERCESIARLLRAALVRLADADPESEPALRSLASVSDQLKIFPKRDEVDARDFIAAVVDPQVQGGLAANVLRLHACANHVRERMSTDNWHLFHRLQQRLPGPDASLGYALESLDDVMMTCVSLAGFALDDMTRDESWQFLVLGRRLERLAHVAGIVAHVVASPAAERGDALEWLLEATNSIVTFRALYRRTPELLPVLHLVVLDDTNPHAVAFQIRDLLLVQERDLGLHALAPLGEALRHTPLGGFQAEAGAVLEASCTELAALLLRIERAAFGLSDELQRRFFTHAGTPVPVGIEAQ</sequence>
<dbReference type="PANTHER" id="PTHR34595">
    <property type="entry name" value="BLR5612 PROTEIN"/>
    <property type="match status" value="1"/>
</dbReference>
<dbReference type="Gene3D" id="3.40.50.11290">
    <property type="match status" value="1"/>
</dbReference>
<evidence type="ECO:0000313" key="4">
    <source>
        <dbReference type="Proteomes" id="UP001374803"/>
    </source>
</evidence>
<feature type="domain" description="DUF403" evidence="1">
    <location>
        <begin position="504"/>
        <end position="801"/>
    </location>
</feature>
<dbReference type="EMBL" id="CP089983">
    <property type="protein sequence ID" value="WXB09609.1"/>
    <property type="molecule type" value="Genomic_DNA"/>
</dbReference>
<proteinExistence type="predicted"/>
<gene>
    <name evidence="3" type="ORF">LVJ94_20555</name>
</gene>
<feature type="domain" description="Circularly permuted ATP-grasp type 2" evidence="2">
    <location>
        <begin position="72"/>
        <end position="455"/>
    </location>
</feature>
<dbReference type="Gene3D" id="3.30.1490.270">
    <property type="match status" value="1"/>
</dbReference>
<keyword evidence="4" id="KW-1185">Reference proteome</keyword>
<dbReference type="Pfam" id="PF04168">
    <property type="entry name" value="Alpha-E"/>
    <property type="match status" value="1"/>
</dbReference>
<dbReference type="InterPro" id="IPR007296">
    <property type="entry name" value="DUF403"/>
</dbReference>
<dbReference type="RefSeq" id="WP_394839280.1">
    <property type="nucleotide sequence ID" value="NZ_CP089929.1"/>
</dbReference>
<evidence type="ECO:0000259" key="2">
    <source>
        <dbReference type="Pfam" id="PF14403"/>
    </source>
</evidence>
<organism evidence="3 4">
    <name type="scientific">Pendulispora rubella</name>
    <dbReference type="NCBI Taxonomy" id="2741070"/>
    <lineage>
        <taxon>Bacteria</taxon>
        <taxon>Pseudomonadati</taxon>
        <taxon>Myxococcota</taxon>
        <taxon>Myxococcia</taxon>
        <taxon>Myxococcales</taxon>
        <taxon>Sorangiineae</taxon>
        <taxon>Pendulisporaceae</taxon>
        <taxon>Pendulispora</taxon>
    </lineage>
</organism>
<evidence type="ECO:0000259" key="1">
    <source>
        <dbReference type="Pfam" id="PF04168"/>
    </source>
</evidence>
<protein>
    <submittedName>
        <fullName evidence="3">Circularly permuted type 2 ATP-grasp protein</fullName>
    </submittedName>
</protein>
<name>A0ABZ2LF91_9BACT</name>
<reference evidence="3" key="1">
    <citation type="submission" date="2021-12" db="EMBL/GenBank/DDBJ databases">
        <title>Discovery of the Pendulisporaceae a myxobacterial family with distinct sporulation behavior and unique specialized metabolism.</title>
        <authorList>
            <person name="Garcia R."/>
            <person name="Popoff A."/>
            <person name="Bader C.D."/>
            <person name="Loehr J."/>
            <person name="Walesch S."/>
            <person name="Walt C."/>
            <person name="Boldt J."/>
            <person name="Bunk B."/>
            <person name="Haeckl F.J.F.P.J."/>
            <person name="Gunesch A.P."/>
            <person name="Birkelbach J."/>
            <person name="Nuebel U."/>
            <person name="Pietschmann T."/>
            <person name="Bach T."/>
            <person name="Mueller R."/>
        </authorList>
    </citation>
    <scope>NUCLEOTIDE SEQUENCE</scope>
    <source>
        <strain evidence="3">MSr11367</strain>
    </source>
</reference>
<dbReference type="Proteomes" id="UP001374803">
    <property type="component" value="Chromosome"/>
</dbReference>
<dbReference type="InterPro" id="IPR025841">
    <property type="entry name" value="CP_ATPgrasp_2"/>
</dbReference>